<evidence type="ECO:0000256" key="2">
    <source>
        <dbReference type="ARBA" id="ARBA00001946"/>
    </source>
</evidence>
<reference evidence="11" key="1">
    <citation type="submission" date="2020-10" db="EMBL/GenBank/DDBJ databases">
        <title>Bacterium isolated from coastal waters sediment.</title>
        <authorList>
            <person name="Chen R.-J."/>
            <person name="Lu D.-C."/>
            <person name="Zhu K.-L."/>
            <person name="Du Z.-J."/>
        </authorList>
    </citation>
    <scope>NUCLEOTIDE SEQUENCE</scope>
    <source>
        <strain evidence="11">N1Y112</strain>
    </source>
</reference>
<dbReference type="InterPro" id="IPR030048">
    <property type="entry name" value="SurE"/>
</dbReference>
<dbReference type="NCBIfam" id="NF001490">
    <property type="entry name" value="PRK00346.1-4"/>
    <property type="match status" value="1"/>
</dbReference>
<feature type="domain" description="Survival protein SurE-like phosphatase/nucleotidase" evidence="10">
    <location>
        <begin position="3"/>
        <end position="182"/>
    </location>
</feature>
<dbReference type="GO" id="GO:0000166">
    <property type="term" value="F:nucleotide binding"/>
    <property type="evidence" value="ECO:0007669"/>
    <property type="project" value="UniProtKB-KW"/>
</dbReference>
<evidence type="ECO:0000256" key="9">
    <source>
        <dbReference type="HAMAP-Rule" id="MF_00060"/>
    </source>
</evidence>
<dbReference type="PANTHER" id="PTHR30457">
    <property type="entry name" value="5'-NUCLEOTIDASE SURE"/>
    <property type="match status" value="1"/>
</dbReference>
<keyword evidence="12" id="KW-1185">Reference proteome</keyword>
<dbReference type="FunFam" id="3.40.1210.10:FF:000001">
    <property type="entry name" value="5'/3'-nucleotidase SurE"/>
    <property type="match status" value="1"/>
</dbReference>
<dbReference type="NCBIfam" id="NF001489">
    <property type="entry name" value="PRK00346.1-3"/>
    <property type="match status" value="1"/>
</dbReference>
<evidence type="ECO:0000256" key="7">
    <source>
        <dbReference type="ARBA" id="ARBA00022741"/>
    </source>
</evidence>
<dbReference type="HAMAP" id="MF_00060">
    <property type="entry name" value="SurE"/>
    <property type="match status" value="1"/>
</dbReference>
<evidence type="ECO:0000259" key="10">
    <source>
        <dbReference type="Pfam" id="PF01975"/>
    </source>
</evidence>
<gene>
    <name evidence="9 11" type="primary">surE</name>
    <name evidence="11" type="ORF">IOQ59_02185</name>
</gene>
<dbReference type="EC" id="3.1.3.5" evidence="9"/>
<comment type="caution">
    <text evidence="11">The sequence shown here is derived from an EMBL/GenBank/DDBJ whole genome shotgun (WGS) entry which is preliminary data.</text>
</comment>
<dbReference type="AlphaFoldDB" id="A0A8J7K4V1"/>
<dbReference type="GO" id="GO:0005737">
    <property type="term" value="C:cytoplasm"/>
    <property type="evidence" value="ECO:0007669"/>
    <property type="project" value="UniProtKB-SubCell"/>
</dbReference>
<feature type="binding site" evidence="9">
    <location>
        <position position="39"/>
    </location>
    <ligand>
        <name>a divalent metal cation</name>
        <dbReference type="ChEBI" id="CHEBI:60240"/>
    </ligand>
</feature>
<evidence type="ECO:0000256" key="6">
    <source>
        <dbReference type="ARBA" id="ARBA00022723"/>
    </source>
</evidence>
<evidence type="ECO:0000256" key="1">
    <source>
        <dbReference type="ARBA" id="ARBA00000815"/>
    </source>
</evidence>
<evidence type="ECO:0000256" key="8">
    <source>
        <dbReference type="ARBA" id="ARBA00022801"/>
    </source>
</evidence>
<dbReference type="Proteomes" id="UP000640333">
    <property type="component" value="Unassembled WGS sequence"/>
</dbReference>
<proteinExistence type="inferred from homology"/>
<dbReference type="SUPFAM" id="SSF64167">
    <property type="entry name" value="SurE-like"/>
    <property type="match status" value="1"/>
</dbReference>
<comment type="function">
    <text evidence="9">Nucleotidase that shows phosphatase activity on nucleoside 5'-monophosphates.</text>
</comment>
<sequence>MKVLISNDDGVFAPGLASLAQVIGQDCQIEVVAPDRNRSGASNSLTLDRPLEAFRHESGFIGVNGTPTDCVHLGTSGIFDIEPDIVVSGINAGANMGDDVLYSGTVAAATEGRHLKYPPIAVSVASHHPQHFDTAAEIVHLLLQGIAKVNLAPRTVLNVNVPDLPMEELQGVHVTRLGHRSLADKPVKVKDPRGFERYWIAGVGEVLDREPGTDFFAIEQGCVSITPLQIDMTQYDAMENLGSWLEDIL</sequence>
<comment type="cofactor">
    <cofactor evidence="9">
        <name>a divalent metal cation</name>
        <dbReference type="ChEBI" id="CHEBI:60240"/>
    </cofactor>
    <text evidence="9">Binds 1 divalent metal cation per subunit.</text>
</comment>
<comment type="similarity">
    <text evidence="4 9">Belongs to the SurE nucleotidase family.</text>
</comment>
<evidence type="ECO:0000256" key="3">
    <source>
        <dbReference type="ARBA" id="ARBA00004496"/>
    </source>
</evidence>
<dbReference type="GO" id="GO:0008253">
    <property type="term" value="F:5'-nucleotidase activity"/>
    <property type="evidence" value="ECO:0007669"/>
    <property type="project" value="UniProtKB-UniRule"/>
</dbReference>
<feature type="binding site" evidence="9">
    <location>
        <position position="9"/>
    </location>
    <ligand>
        <name>a divalent metal cation</name>
        <dbReference type="ChEBI" id="CHEBI:60240"/>
    </ligand>
</feature>
<evidence type="ECO:0000313" key="11">
    <source>
        <dbReference type="EMBL" id="MBE9396065.1"/>
    </source>
</evidence>
<name>A0A8J7K4V1_9GAMM</name>
<dbReference type="NCBIfam" id="TIGR00087">
    <property type="entry name" value="surE"/>
    <property type="match status" value="1"/>
</dbReference>
<evidence type="ECO:0000256" key="5">
    <source>
        <dbReference type="ARBA" id="ARBA00022490"/>
    </source>
</evidence>
<dbReference type="Gene3D" id="3.40.1210.10">
    <property type="entry name" value="Survival protein SurE-like phosphatase/nucleotidase"/>
    <property type="match status" value="1"/>
</dbReference>
<protein>
    <recommendedName>
        <fullName evidence="9">5'-nucleotidase SurE</fullName>
        <ecNumber evidence="9">3.1.3.5</ecNumber>
    </recommendedName>
    <alternativeName>
        <fullName evidence="9">Nucleoside 5'-monophosphate phosphohydrolase</fullName>
    </alternativeName>
</protein>
<dbReference type="GO" id="GO:0046872">
    <property type="term" value="F:metal ion binding"/>
    <property type="evidence" value="ECO:0007669"/>
    <property type="project" value="UniProtKB-UniRule"/>
</dbReference>
<dbReference type="EMBL" id="JADEYS010000001">
    <property type="protein sequence ID" value="MBE9396065.1"/>
    <property type="molecule type" value="Genomic_DNA"/>
</dbReference>
<dbReference type="InterPro" id="IPR002828">
    <property type="entry name" value="SurE-like_Pase/nucleotidase"/>
</dbReference>
<dbReference type="Pfam" id="PF01975">
    <property type="entry name" value="SurE"/>
    <property type="match status" value="1"/>
</dbReference>
<evidence type="ECO:0000256" key="4">
    <source>
        <dbReference type="ARBA" id="ARBA00011062"/>
    </source>
</evidence>
<comment type="cofactor">
    <cofactor evidence="2">
        <name>Mg(2+)</name>
        <dbReference type="ChEBI" id="CHEBI:18420"/>
    </cofactor>
</comment>
<accession>A0A8J7K4V1</accession>
<dbReference type="GO" id="GO:0004309">
    <property type="term" value="F:exopolyphosphatase activity"/>
    <property type="evidence" value="ECO:0007669"/>
    <property type="project" value="TreeGrafter"/>
</dbReference>
<keyword evidence="7 9" id="KW-0547">Nucleotide-binding</keyword>
<organism evidence="11 12">
    <name type="scientific">Pontibacterium sinense</name>
    <dbReference type="NCBI Taxonomy" id="2781979"/>
    <lineage>
        <taxon>Bacteria</taxon>
        <taxon>Pseudomonadati</taxon>
        <taxon>Pseudomonadota</taxon>
        <taxon>Gammaproteobacteria</taxon>
        <taxon>Oceanospirillales</taxon>
        <taxon>Oceanospirillaceae</taxon>
        <taxon>Pontibacterium</taxon>
    </lineage>
</organism>
<keyword evidence="5 9" id="KW-0963">Cytoplasm</keyword>
<comment type="catalytic activity">
    <reaction evidence="1 9">
        <text>a ribonucleoside 5'-phosphate + H2O = a ribonucleoside + phosphate</text>
        <dbReference type="Rhea" id="RHEA:12484"/>
        <dbReference type="ChEBI" id="CHEBI:15377"/>
        <dbReference type="ChEBI" id="CHEBI:18254"/>
        <dbReference type="ChEBI" id="CHEBI:43474"/>
        <dbReference type="ChEBI" id="CHEBI:58043"/>
        <dbReference type="EC" id="3.1.3.5"/>
    </reaction>
</comment>
<feature type="binding site" evidence="9">
    <location>
        <position position="91"/>
    </location>
    <ligand>
        <name>a divalent metal cation</name>
        <dbReference type="ChEBI" id="CHEBI:60240"/>
    </ligand>
</feature>
<dbReference type="RefSeq" id="WP_193951607.1">
    <property type="nucleotide sequence ID" value="NZ_JADEYS010000001.1"/>
</dbReference>
<keyword evidence="8 9" id="KW-0378">Hydrolase</keyword>
<evidence type="ECO:0000313" key="12">
    <source>
        <dbReference type="Proteomes" id="UP000640333"/>
    </source>
</evidence>
<dbReference type="PANTHER" id="PTHR30457:SF12">
    <property type="entry name" value="5'_3'-NUCLEOTIDASE SURE"/>
    <property type="match status" value="1"/>
</dbReference>
<dbReference type="GO" id="GO:0008254">
    <property type="term" value="F:3'-nucleotidase activity"/>
    <property type="evidence" value="ECO:0007669"/>
    <property type="project" value="TreeGrafter"/>
</dbReference>
<feature type="binding site" evidence="9">
    <location>
        <position position="8"/>
    </location>
    <ligand>
        <name>a divalent metal cation</name>
        <dbReference type="ChEBI" id="CHEBI:60240"/>
    </ligand>
</feature>
<keyword evidence="6 9" id="KW-0479">Metal-binding</keyword>
<comment type="subcellular location">
    <subcellularLocation>
        <location evidence="3 9">Cytoplasm</location>
    </subcellularLocation>
</comment>
<dbReference type="InterPro" id="IPR036523">
    <property type="entry name" value="SurE-like_sf"/>
</dbReference>